<dbReference type="Proteomes" id="UP001215598">
    <property type="component" value="Unassembled WGS sequence"/>
</dbReference>
<keyword evidence="3" id="KW-1185">Reference proteome</keyword>
<gene>
    <name evidence="2" type="ORF">B0H16DRAFT_1813233</name>
</gene>
<evidence type="ECO:0000313" key="2">
    <source>
        <dbReference type="EMBL" id="KAJ7712410.1"/>
    </source>
</evidence>
<organism evidence="2 3">
    <name type="scientific">Mycena metata</name>
    <dbReference type="NCBI Taxonomy" id="1033252"/>
    <lineage>
        <taxon>Eukaryota</taxon>
        <taxon>Fungi</taxon>
        <taxon>Dikarya</taxon>
        <taxon>Basidiomycota</taxon>
        <taxon>Agaricomycotina</taxon>
        <taxon>Agaricomycetes</taxon>
        <taxon>Agaricomycetidae</taxon>
        <taxon>Agaricales</taxon>
        <taxon>Marasmiineae</taxon>
        <taxon>Mycenaceae</taxon>
        <taxon>Mycena</taxon>
    </lineage>
</organism>
<dbReference type="EMBL" id="JARKIB010000366">
    <property type="protein sequence ID" value="KAJ7712410.1"/>
    <property type="molecule type" value="Genomic_DNA"/>
</dbReference>
<evidence type="ECO:0000256" key="1">
    <source>
        <dbReference type="SAM" id="MobiDB-lite"/>
    </source>
</evidence>
<protein>
    <submittedName>
        <fullName evidence="2">Uncharacterized protein</fullName>
    </submittedName>
</protein>
<sequence length="393" mass="42817">MNFFAGGQAHIEIGRGWWSQPVPARIPSSLFRTATAGASVHRANMVPPSATASTSASTRGSYSFFGDGTPLPQTHFCANLIAARARRRMTESHASDIPTNAGQVELARAHRGEIESAVSDHHGLSEERDGGNGSDTQVPRNGLQLRYVSRPFCSASAGAIQRAAVLQGVNTAQIISPSRAEYVSRTVAVGGAGRHIPSASADQEHGVKGTARFESLTRNMRMPRKRANSIADERSSGGSLFKLRHVCIVRRKRAERHRSRRTIEFEQVMAALKLLPPTATNGYNSSCKFGLLRLEDNQSWRAVNQAASQTVIPPPIPELLLKNIGRGLLLLWFIRHKERKSSAAAARISGHAAIYVGDNGTGAAAYRPPPHKLLKELLQLLRNFNRLRAYNES</sequence>
<evidence type="ECO:0000313" key="3">
    <source>
        <dbReference type="Proteomes" id="UP001215598"/>
    </source>
</evidence>
<feature type="region of interest" description="Disordered" evidence="1">
    <location>
        <begin position="116"/>
        <end position="138"/>
    </location>
</feature>
<comment type="caution">
    <text evidence="2">The sequence shown here is derived from an EMBL/GenBank/DDBJ whole genome shotgun (WGS) entry which is preliminary data.</text>
</comment>
<proteinExistence type="predicted"/>
<reference evidence="2" key="1">
    <citation type="submission" date="2023-03" db="EMBL/GenBank/DDBJ databases">
        <title>Massive genome expansion in bonnet fungi (Mycena s.s.) driven by repeated elements and novel gene families across ecological guilds.</title>
        <authorList>
            <consortium name="Lawrence Berkeley National Laboratory"/>
            <person name="Harder C.B."/>
            <person name="Miyauchi S."/>
            <person name="Viragh M."/>
            <person name="Kuo A."/>
            <person name="Thoen E."/>
            <person name="Andreopoulos B."/>
            <person name="Lu D."/>
            <person name="Skrede I."/>
            <person name="Drula E."/>
            <person name="Henrissat B."/>
            <person name="Morin E."/>
            <person name="Kohler A."/>
            <person name="Barry K."/>
            <person name="LaButti K."/>
            <person name="Morin E."/>
            <person name="Salamov A."/>
            <person name="Lipzen A."/>
            <person name="Mereny Z."/>
            <person name="Hegedus B."/>
            <person name="Baldrian P."/>
            <person name="Stursova M."/>
            <person name="Weitz H."/>
            <person name="Taylor A."/>
            <person name="Grigoriev I.V."/>
            <person name="Nagy L.G."/>
            <person name="Martin F."/>
            <person name="Kauserud H."/>
        </authorList>
    </citation>
    <scope>NUCLEOTIDE SEQUENCE</scope>
    <source>
        <strain evidence="2">CBHHK182m</strain>
    </source>
</reference>
<dbReference type="AlphaFoldDB" id="A0AAD7MDY1"/>
<feature type="compositionally biased region" description="Basic and acidic residues" evidence="1">
    <location>
        <begin position="116"/>
        <end position="130"/>
    </location>
</feature>
<accession>A0AAD7MDY1</accession>
<name>A0AAD7MDY1_9AGAR</name>